<dbReference type="GeneID" id="9188462"/>
<proteinExistence type="predicted"/>
<name>D5G7E4_TUBMM</name>
<keyword evidence="2" id="KW-1185">Reference proteome</keyword>
<dbReference type="RefSeq" id="XP_002836246.1">
    <property type="nucleotide sequence ID" value="XM_002836200.1"/>
</dbReference>
<evidence type="ECO:0000313" key="2">
    <source>
        <dbReference type="Proteomes" id="UP000006911"/>
    </source>
</evidence>
<dbReference type="AlphaFoldDB" id="D5G7E4"/>
<organism evidence="1 2">
    <name type="scientific">Tuber melanosporum (strain Mel28)</name>
    <name type="common">Perigord black truffle</name>
    <dbReference type="NCBI Taxonomy" id="656061"/>
    <lineage>
        <taxon>Eukaryota</taxon>
        <taxon>Fungi</taxon>
        <taxon>Dikarya</taxon>
        <taxon>Ascomycota</taxon>
        <taxon>Pezizomycotina</taxon>
        <taxon>Pezizomycetes</taxon>
        <taxon>Pezizales</taxon>
        <taxon>Tuberaceae</taxon>
        <taxon>Tuber</taxon>
    </lineage>
</organism>
<reference evidence="1 2" key="1">
    <citation type="journal article" date="2010" name="Nature">
        <title>Perigord black truffle genome uncovers evolutionary origins and mechanisms of symbiosis.</title>
        <authorList>
            <person name="Martin F."/>
            <person name="Kohler A."/>
            <person name="Murat C."/>
            <person name="Balestrini R."/>
            <person name="Coutinho P.M."/>
            <person name="Jaillon O."/>
            <person name="Montanini B."/>
            <person name="Morin E."/>
            <person name="Noel B."/>
            <person name="Percudani R."/>
            <person name="Porcel B."/>
            <person name="Rubini A."/>
            <person name="Amicucci A."/>
            <person name="Amselem J."/>
            <person name="Anthouard V."/>
            <person name="Arcioni S."/>
            <person name="Artiguenave F."/>
            <person name="Aury J.M."/>
            <person name="Ballario P."/>
            <person name="Bolchi A."/>
            <person name="Brenna A."/>
            <person name="Brun A."/>
            <person name="Buee M."/>
            <person name="Cantarel B."/>
            <person name="Chevalier G."/>
            <person name="Couloux A."/>
            <person name="Da Silva C."/>
            <person name="Denoeud F."/>
            <person name="Duplessis S."/>
            <person name="Ghignone S."/>
            <person name="Hilselberger B."/>
            <person name="Iotti M."/>
            <person name="Marcais B."/>
            <person name="Mello A."/>
            <person name="Miranda M."/>
            <person name="Pacioni G."/>
            <person name="Quesneville H."/>
            <person name="Riccioni C."/>
            <person name="Ruotolo R."/>
            <person name="Splivallo R."/>
            <person name="Stocchi V."/>
            <person name="Tisserant E."/>
            <person name="Viscomi A.R."/>
            <person name="Zambonelli A."/>
            <person name="Zampieri E."/>
            <person name="Henrissat B."/>
            <person name="Lebrun M.H."/>
            <person name="Paolocci F."/>
            <person name="Bonfante P."/>
            <person name="Ottonello S."/>
            <person name="Wincker P."/>
        </authorList>
    </citation>
    <scope>NUCLEOTIDE SEQUENCE [LARGE SCALE GENOMIC DNA]</scope>
    <source>
        <strain evidence="1 2">Mel28</strain>
    </source>
</reference>
<dbReference type="Proteomes" id="UP000006911">
    <property type="component" value="Unassembled WGS sequence"/>
</dbReference>
<evidence type="ECO:0000313" key="1">
    <source>
        <dbReference type="EMBL" id="CAZ80437.1"/>
    </source>
</evidence>
<gene>
    <name evidence="1" type="ORF">GSTUM_00002192001</name>
</gene>
<sequence length="46" mass="4623">MFTEQGFHIVSVAADMIVTGGFLSAALDNPRGAQGGTGISSGPYGH</sequence>
<dbReference type="HOGENOM" id="CLU_3191638_0_0_1"/>
<dbReference type="KEGG" id="tml:GSTUM_00002192001"/>
<accession>D5G7E4</accession>
<dbReference type="InParanoid" id="D5G7E4"/>
<protein>
    <submittedName>
        <fullName evidence="1">(Perigord truffle) hypothetical protein</fullName>
    </submittedName>
</protein>
<dbReference type="EMBL" id="FN430025">
    <property type="protein sequence ID" value="CAZ80437.1"/>
    <property type="molecule type" value="Genomic_DNA"/>
</dbReference>